<proteinExistence type="predicted"/>
<keyword evidence="3" id="KW-1185">Reference proteome</keyword>
<accession>A0A7U9P537</accession>
<name>A0A7U9P537_GEOTM</name>
<evidence type="ECO:0008006" key="4">
    <source>
        <dbReference type="Google" id="ProtNLM"/>
    </source>
</evidence>
<organism evidence="2 3">
    <name type="scientific">Geobacillus thermopakistaniensis (strain MAS1)</name>
    <dbReference type="NCBI Taxonomy" id="1408282"/>
    <lineage>
        <taxon>Bacteria</taxon>
        <taxon>Bacillati</taxon>
        <taxon>Bacillota</taxon>
        <taxon>Bacilli</taxon>
        <taxon>Bacillales</taxon>
        <taxon>Anoxybacillaceae</taxon>
        <taxon>Geobacillus</taxon>
    </lineage>
</organism>
<dbReference type="AlphaFoldDB" id="A0A7U9P537"/>
<evidence type="ECO:0000256" key="1">
    <source>
        <dbReference type="SAM" id="Coils"/>
    </source>
</evidence>
<keyword evidence="1" id="KW-0175">Coiled coil</keyword>
<sequence>LISPLTLLPGSRQCFLFFVTKSQNLVMNHIFFVNWYQSGDKGMTKNELILFKKDTDAVGSNRGFIYQYLKTLIQWLTNYKNKIDSVIYCEVEDDIKQLNIKESTVIFTQVKCYSSVFNLDSDEIKKSLYNFFVLFLIYKDYKCEFCFESNTRISGKDSLLQSWVKQQKVLKENEELLEQCVNKTQEILKDVFEKELQSLRGPIIKKIKSREEKLKESTRRDKIQKEIDDLKNELEDLESSGQQMKTQINDRDSIIEFVNRVVWVFDEDEAADSIKALKTEALDLLNEILKGKHSAELFFSRLISEINFKCVEENDEARYLDNALLEKILEETDEEIKLNISSELIAKFESLESKIDQGVDEIKSQLSEFEEKFNQRMDQFSEKLNQHTNNNQPSEKYEVYELPTAEQEKIEEYIQKEDSKYQSNLKMKISKMNNIDSDTKEYLLQNATEYRCRYLLYCQTLRLKNLTIQLEEIKKLESKIKKICTEAVIKFAMKPKSDSASFYFELQEQLLLALKDFKERKKIEIDEDIIYGQMFQMAAECFLRWHKEVN</sequence>
<dbReference type="Proteomes" id="UP000018339">
    <property type="component" value="Unassembled WGS sequence"/>
</dbReference>
<comment type="caution">
    <text evidence="2">The sequence shown here is derived from an EMBL/GenBank/DDBJ whole genome shotgun (WGS) entry which is preliminary data.</text>
</comment>
<evidence type="ECO:0000313" key="3">
    <source>
        <dbReference type="Proteomes" id="UP000018339"/>
    </source>
</evidence>
<gene>
    <name evidence="2" type="ORF">T260_16110</name>
</gene>
<dbReference type="RefSeq" id="WP_023634480.1">
    <property type="nucleotide sequence ID" value="NZ_AYSF01000086.1"/>
</dbReference>
<feature type="non-terminal residue" evidence="2">
    <location>
        <position position="1"/>
    </location>
</feature>
<reference evidence="2 3" key="1">
    <citation type="journal article" date="2014" name="Genome Announc.">
        <title>Draft Genome Sequence of Geobacillus thermopakistaniensis Strain MAS1.</title>
        <authorList>
            <person name="Siddiqui M.A."/>
            <person name="Rashid N."/>
            <person name="Ayyampalayam S."/>
            <person name="Whitman W.B."/>
        </authorList>
    </citation>
    <scope>NUCLEOTIDE SEQUENCE [LARGE SCALE GENOMIC DNA]</scope>
    <source>
        <strain evidence="2 3">MAS1</strain>
    </source>
</reference>
<evidence type="ECO:0000313" key="2">
    <source>
        <dbReference type="EMBL" id="ESU70960.1"/>
    </source>
</evidence>
<feature type="coiled-coil region" evidence="1">
    <location>
        <begin position="213"/>
        <end position="247"/>
    </location>
</feature>
<dbReference type="EMBL" id="AYSF01000086">
    <property type="protein sequence ID" value="ESU70960.1"/>
    <property type="molecule type" value="Genomic_DNA"/>
</dbReference>
<protein>
    <recommendedName>
        <fullName evidence="4">CD-NTase associated protein 4-like DNA endonuclease domain-containing protein</fullName>
    </recommendedName>
</protein>